<evidence type="ECO:0000313" key="1">
    <source>
        <dbReference type="EMBL" id="AWT60466.1"/>
    </source>
</evidence>
<dbReference type="KEGG" id="mtar:DF168_01680"/>
<dbReference type="EMBL" id="CP029803">
    <property type="protein sequence ID" value="AWT60466.1"/>
    <property type="molecule type" value="Genomic_DNA"/>
</dbReference>
<dbReference type="SUPFAM" id="SSF51197">
    <property type="entry name" value="Clavaminate synthase-like"/>
    <property type="match status" value="1"/>
</dbReference>
<accession>A0A2Z4AH27</accession>
<proteinExistence type="predicted"/>
<organism evidence="1 2">
    <name type="scientific">Candidatus Moanibacter tarae</name>
    <dbReference type="NCBI Taxonomy" id="2200854"/>
    <lineage>
        <taxon>Bacteria</taxon>
        <taxon>Pseudomonadati</taxon>
        <taxon>Verrucomicrobiota</taxon>
        <taxon>Opitutia</taxon>
        <taxon>Puniceicoccales</taxon>
        <taxon>Puniceicoccales incertae sedis</taxon>
        <taxon>Candidatus Moanibacter</taxon>
    </lineage>
</organism>
<reference evidence="1 2" key="1">
    <citation type="submission" date="2018-06" db="EMBL/GenBank/DDBJ databases">
        <title>Draft Genome Sequence of a Novel Marine Bacterium Related to the Verrucomicrobia.</title>
        <authorList>
            <person name="Vosseberg J."/>
            <person name="Martijn J."/>
            <person name="Ettema T.J.G."/>
        </authorList>
    </citation>
    <scope>NUCLEOTIDE SEQUENCE [LARGE SCALE GENOMIC DNA]</scope>
    <source>
        <strain evidence="1">TARA_B100001123</strain>
    </source>
</reference>
<dbReference type="Pfam" id="PF05721">
    <property type="entry name" value="PhyH"/>
    <property type="match status" value="1"/>
</dbReference>
<evidence type="ECO:0008006" key="3">
    <source>
        <dbReference type="Google" id="ProtNLM"/>
    </source>
</evidence>
<evidence type="ECO:0000313" key="2">
    <source>
        <dbReference type="Proteomes" id="UP000247465"/>
    </source>
</evidence>
<dbReference type="GO" id="GO:0016706">
    <property type="term" value="F:2-oxoglutarate-dependent dioxygenase activity"/>
    <property type="evidence" value="ECO:0007669"/>
    <property type="project" value="UniProtKB-ARBA"/>
</dbReference>
<dbReference type="InterPro" id="IPR008775">
    <property type="entry name" value="Phytyl_CoA_dOase-like"/>
</dbReference>
<dbReference type="Gene3D" id="2.60.120.620">
    <property type="entry name" value="q2cbj1_9rhob like domain"/>
    <property type="match status" value="1"/>
</dbReference>
<dbReference type="AlphaFoldDB" id="A0A2Z4AH27"/>
<gene>
    <name evidence="1" type="ORF">DF168_01680</name>
</gene>
<protein>
    <recommendedName>
        <fullName evidence="3">Phytanoyl-CoA dioxygenase family protein</fullName>
    </recommendedName>
</protein>
<sequence>MSTGTPKRAINPLSVREYDETYMFDLQGYLLLPGAVTQGHLDSLNQEIDAYRDIQPDEWRGCVHCQMHHPKRGLNLQNVVEGGLPFEELIDHPVWIDKVRNFVGESEGLFIDENFVSVRGPGESINLHSGGASRNIRSQFRYHDGKFHCGMINILLALTDIGPGDGATLIVPSSHKSNLPHPTLRGDYKDLMGTSADGAIGAVEVHIKAGDAILFVDALAHGSAERKNSGERRVVVYRYGPRWSNTRFGYQPSSELLQRLNPTRRSIIQPIAPLLP</sequence>
<dbReference type="Proteomes" id="UP000247465">
    <property type="component" value="Chromosome"/>
</dbReference>
<name>A0A2Z4AH27_9BACT</name>